<feature type="compositionally biased region" description="Low complexity" evidence="5">
    <location>
        <begin position="301"/>
        <end position="310"/>
    </location>
</feature>
<dbReference type="AlphaFoldDB" id="A0A2C6L984"/>
<feature type="compositionally biased region" description="Low complexity" evidence="5">
    <location>
        <begin position="246"/>
        <end position="258"/>
    </location>
</feature>
<dbReference type="GeneID" id="94424705"/>
<evidence type="ECO:0000313" key="7">
    <source>
        <dbReference type="EMBL" id="PHJ24857.1"/>
    </source>
</evidence>
<feature type="non-terminal residue" evidence="7">
    <location>
        <position position="411"/>
    </location>
</feature>
<evidence type="ECO:0000256" key="3">
    <source>
        <dbReference type="ARBA" id="ARBA00022833"/>
    </source>
</evidence>
<feature type="region of interest" description="Disordered" evidence="5">
    <location>
        <begin position="97"/>
        <end position="316"/>
    </location>
</feature>
<evidence type="ECO:0000256" key="4">
    <source>
        <dbReference type="PROSITE-ProRule" id="PRU01371"/>
    </source>
</evidence>
<accession>A0A2C6L984</accession>
<feature type="region of interest" description="Disordered" evidence="5">
    <location>
        <begin position="329"/>
        <end position="372"/>
    </location>
</feature>
<keyword evidence="1" id="KW-0479">Metal-binding</keyword>
<organism evidence="7 8">
    <name type="scientific">Cystoisospora suis</name>
    <dbReference type="NCBI Taxonomy" id="483139"/>
    <lineage>
        <taxon>Eukaryota</taxon>
        <taxon>Sar</taxon>
        <taxon>Alveolata</taxon>
        <taxon>Apicomplexa</taxon>
        <taxon>Conoidasida</taxon>
        <taxon>Coccidia</taxon>
        <taxon>Eucoccidiorida</taxon>
        <taxon>Eimeriorina</taxon>
        <taxon>Sarcocystidae</taxon>
        <taxon>Cystoisospora</taxon>
    </lineage>
</organism>
<dbReference type="InterPro" id="IPR049899">
    <property type="entry name" value="Znf_C2HC_C3H"/>
</dbReference>
<evidence type="ECO:0000259" key="6">
    <source>
        <dbReference type="PROSITE" id="PS52027"/>
    </source>
</evidence>
<evidence type="ECO:0000256" key="2">
    <source>
        <dbReference type="ARBA" id="ARBA00022771"/>
    </source>
</evidence>
<dbReference type="RefSeq" id="XP_067926529.1">
    <property type="nucleotide sequence ID" value="XM_068061494.1"/>
</dbReference>
<feature type="compositionally biased region" description="Basic and acidic residues" evidence="5">
    <location>
        <begin position="108"/>
        <end position="131"/>
    </location>
</feature>
<feature type="compositionally biased region" description="Polar residues" evidence="5">
    <location>
        <begin position="183"/>
        <end position="192"/>
    </location>
</feature>
<keyword evidence="3" id="KW-0862">Zinc</keyword>
<dbReference type="PROSITE" id="PS52027">
    <property type="entry name" value="ZF_C2HC_C3H"/>
    <property type="match status" value="1"/>
</dbReference>
<sequence length="411" mass="45054">MFIPGALDSQPCGRKIDALYDDSVSRPGTSTGLNDFTEQELIQAGKLLRLLKARMKHGEHLGGKTWTKSGRAGGHAMTRETFQASALSRCTQENRLHDAQSFKPCPNVKEHGTEEHESPRGEPQVEHETESFHGSIDSAGSEINGRRGRGQRQKRDSGSSFNRARSCPRPPGFSRLQLDSYRNGVNQGQTPFMSPFPEEHAYENGPEESQRGSFRKKAPSDKETDDRPEDDEGSCEDYPGLRGVKSLCSSESLSSTSSAKDETPLKLHPMCVGLHLGDKPTPPGSGKKYSKSEARRHSRRTGSTGSPSASDGCVEDFYGGQAKEAKVLMDEESNTKPTDGLKGAVTQTNKRMDSLSTGSTFDQQSGSFDEEFSDTMDDASALEAEVTRQCPDCRRTFTSTSFEKHVKVCQK</sequence>
<gene>
    <name evidence="7" type="ORF">CSUI_001288</name>
</gene>
<dbReference type="VEuPathDB" id="ToxoDB:CSUI_001288"/>
<feature type="compositionally biased region" description="Polar residues" evidence="5">
    <location>
        <begin position="345"/>
        <end position="367"/>
    </location>
</feature>
<name>A0A2C6L984_9APIC</name>
<feature type="compositionally biased region" description="Acidic residues" evidence="5">
    <location>
        <begin position="226"/>
        <end position="235"/>
    </location>
</feature>
<keyword evidence="8" id="KW-1185">Reference proteome</keyword>
<feature type="domain" description="C2HC/C3H-type" evidence="6">
    <location>
        <begin position="386"/>
        <end position="411"/>
    </location>
</feature>
<reference evidence="7 8" key="1">
    <citation type="journal article" date="2017" name="Int. J. Parasitol.">
        <title>The genome of the protozoan parasite Cystoisospora suis and a reverse vaccinology approach to identify vaccine candidates.</title>
        <authorList>
            <person name="Palmieri N."/>
            <person name="Shrestha A."/>
            <person name="Ruttkowski B."/>
            <person name="Beck T."/>
            <person name="Vogl C."/>
            <person name="Tomley F."/>
            <person name="Blake D.P."/>
            <person name="Joachim A."/>
        </authorList>
    </citation>
    <scope>NUCLEOTIDE SEQUENCE [LARGE SCALE GENOMIC DNA]</scope>
    <source>
        <strain evidence="7 8">Wien I</strain>
    </source>
</reference>
<keyword evidence="2 4" id="KW-0863">Zinc-finger</keyword>
<evidence type="ECO:0000313" key="8">
    <source>
        <dbReference type="Proteomes" id="UP000221165"/>
    </source>
</evidence>
<dbReference type="GO" id="GO:0008270">
    <property type="term" value="F:zinc ion binding"/>
    <property type="evidence" value="ECO:0007669"/>
    <property type="project" value="UniProtKB-KW"/>
</dbReference>
<comment type="caution">
    <text evidence="7">The sequence shown here is derived from an EMBL/GenBank/DDBJ whole genome shotgun (WGS) entry which is preliminary data.</text>
</comment>
<evidence type="ECO:0000256" key="5">
    <source>
        <dbReference type="SAM" id="MobiDB-lite"/>
    </source>
</evidence>
<evidence type="ECO:0000256" key="1">
    <source>
        <dbReference type="ARBA" id="ARBA00022723"/>
    </source>
</evidence>
<protein>
    <recommendedName>
        <fullName evidence="6">C2HC/C3H-type domain-containing protein</fullName>
    </recommendedName>
</protein>
<dbReference type="EMBL" id="MIGC01000505">
    <property type="protein sequence ID" value="PHJ24857.1"/>
    <property type="molecule type" value="Genomic_DNA"/>
</dbReference>
<proteinExistence type="predicted"/>
<dbReference type="Proteomes" id="UP000221165">
    <property type="component" value="Unassembled WGS sequence"/>
</dbReference>